<dbReference type="AlphaFoldDB" id="A0A9P0A5V8"/>
<name>A0A9P0A5V8_BEMTA</name>
<dbReference type="Gene3D" id="1.25.40.10">
    <property type="entry name" value="Tetratricopeptide repeat domain"/>
    <property type="match status" value="1"/>
</dbReference>
<dbReference type="GO" id="GO:0005769">
    <property type="term" value="C:early endosome"/>
    <property type="evidence" value="ECO:0007669"/>
    <property type="project" value="TreeGrafter"/>
</dbReference>
<accession>A0A9P0A5V8</accession>
<protein>
    <recommendedName>
        <fullName evidence="3">Factor VIII intron 22 protein</fullName>
    </recommendedName>
</protein>
<evidence type="ECO:0008006" key="3">
    <source>
        <dbReference type="Google" id="ProtNLM"/>
    </source>
</evidence>
<dbReference type="Proteomes" id="UP001152759">
    <property type="component" value="Chromosome 2"/>
</dbReference>
<dbReference type="PANTHER" id="PTHR16797">
    <property type="entry name" value="FACTOR VIII-ASSOCIATED GENE 1"/>
    <property type="match status" value="1"/>
</dbReference>
<reference evidence="1" key="1">
    <citation type="submission" date="2021-12" db="EMBL/GenBank/DDBJ databases">
        <authorList>
            <person name="King R."/>
        </authorList>
    </citation>
    <scope>NUCLEOTIDE SEQUENCE</scope>
</reference>
<proteinExistence type="predicted"/>
<dbReference type="InterPro" id="IPR011990">
    <property type="entry name" value="TPR-like_helical_dom_sf"/>
</dbReference>
<evidence type="ECO:0000313" key="1">
    <source>
        <dbReference type="EMBL" id="CAH0385242.1"/>
    </source>
</evidence>
<dbReference type="InterPro" id="IPR039494">
    <property type="entry name" value="F8A"/>
</dbReference>
<organism evidence="1 2">
    <name type="scientific">Bemisia tabaci</name>
    <name type="common">Sweetpotato whitefly</name>
    <name type="synonym">Aleurodes tabaci</name>
    <dbReference type="NCBI Taxonomy" id="7038"/>
    <lineage>
        <taxon>Eukaryota</taxon>
        <taxon>Metazoa</taxon>
        <taxon>Ecdysozoa</taxon>
        <taxon>Arthropoda</taxon>
        <taxon>Hexapoda</taxon>
        <taxon>Insecta</taxon>
        <taxon>Pterygota</taxon>
        <taxon>Neoptera</taxon>
        <taxon>Paraneoptera</taxon>
        <taxon>Hemiptera</taxon>
        <taxon>Sternorrhyncha</taxon>
        <taxon>Aleyrodoidea</taxon>
        <taxon>Aleyrodidae</taxon>
        <taxon>Aleyrodinae</taxon>
        <taxon>Bemisia</taxon>
    </lineage>
</organism>
<keyword evidence="2" id="KW-1185">Reference proteome</keyword>
<dbReference type="PANTHER" id="PTHR16797:SF4">
    <property type="entry name" value="40-KDA HUNTINGTIN-ASSOCIATED PROTEIN"/>
    <property type="match status" value="1"/>
</dbReference>
<dbReference type="SUPFAM" id="SSF48452">
    <property type="entry name" value="TPR-like"/>
    <property type="match status" value="1"/>
</dbReference>
<gene>
    <name evidence="1" type="ORF">BEMITA_LOCUS4492</name>
</gene>
<dbReference type="GO" id="GO:0099518">
    <property type="term" value="P:vesicle cytoskeletal trafficking"/>
    <property type="evidence" value="ECO:0007669"/>
    <property type="project" value="TreeGrafter"/>
</dbReference>
<dbReference type="OrthoDB" id="10249246at2759"/>
<sequence length="302" mass="34103">MVESCQDDFLAHYKFITGKLKKKFLRKPNVAESSEQFANLANRCKDDELPQYAGLCWMAVAKCEGSLENRTEEAAALINASNQFLVAEEKLLTCHCVSPNLEHLQAAVSCMNHARLKWTKDLPLMTGLTIHTGKTLEQFGLTSEASLYYSRAADLQSEYPNQKLESLFLLATARINSGDYDGALITYNEIASIASHFVPFGTNLDTLVRCEVTRILLLLIMKPAPHRHAPTMLEKYTWIGDSSKSQVPWMSEELFFFLQSLVMSCQSLDFEALLETEKELWPLLSAEQKQLLRILVQSTARI</sequence>
<dbReference type="EMBL" id="OU963863">
    <property type="protein sequence ID" value="CAH0385242.1"/>
    <property type="molecule type" value="Genomic_DNA"/>
</dbReference>
<evidence type="ECO:0000313" key="2">
    <source>
        <dbReference type="Proteomes" id="UP001152759"/>
    </source>
</evidence>